<keyword evidence="3" id="KW-1185">Reference proteome</keyword>
<dbReference type="OrthoDB" id="1621991at2759"/>
<accession>A0A2P6V8J2</accession>
<feature type="domain" description="PsbP C-terminal" evidence="1">
    <location>
        <begin position="97"/>
        <end position="267"/>
    </location>
</feature>
<sequence length="272" mass="28710">MTSTALIHPSRAALAPPQRRCLQQPCRAEQQQAGSGAAPTSRRTALLLLPAAAAAVAAAASVPRPAAATEEVALDTAAEAVGPALDVATWPMVVDRTFSFSYPKGMKEILDLTFAAPPRPRAGQDQVTENPLKAEVRSADGQQKINVVVSQAASFKRTFLQVTDIAQLGDPKAVARLLLPAGATVLSVSAATVAQPPKNTGTVLGVIERDPVTYYTYEVVLPDAERTHIALTAAAQLGRIYVMGAQAPDARWAEVGAGLTESARSFRLRYKY</sequence>
<name>A0A2P6V8J2_9CHLO</name>
<dbReference type="InterPro" id="IPR016123">
    <property type="entry name" value="Mog1/PsbP_a/b/a-sand"/>
</dbReference>
<dbReference type="GO" id="GO:0019898">
    <property type="term" value="C:extrinsic component of membrane"/>
    <property type="evidence" value="ECO:0007669"/>
    <property type="project" value="InterPro"/>
</dbReference>
<dbReference type="STRING" id="554055.A0A2P6V8J2"/>
<dbReference type="GO" id="GO:0005509">
    <property type="term" value="F:calcium ion binding"/>
    <property type="evidence" value="ECO:0007669"/>
    <property type="project" value="InterPro"/>
</dbReference>
<dbReference type="Gene3D" id="3.40.1000.10">
    <property type="entry name" value="Mog1/PsbP, alpha/beta/alpha sandwich"/>
    <property type="match status" value="1"/>
</dbReference>
<comment type="caution">
    <text evidence="2">The sequence shown here is derived from an EMBL/GenBank/DDBJ whole genome shotgun (WGS) entry which is preliminary data.</text>
</comment>
<proteinExistence type="predicted"/>
<dbReference type="InterPro" id="IPR002683">
    <property type="entry name" value="PsbP_C"/>
</dbReference>
<evidence type="ECO:0000313" key="3">
    <source>
        <dbReference type="Proteomes" id="UP000239649"/>
    </source>
</evidence>
<evidence type="ECO:0000259" key="1">
    <source>
        <dbReference type="Pfam" id="PF01789"/>
    </source>
</evidence>
<gene>
    <name evidence="2" type="ORF">C2E20_6174</name>
</gene>
<dbReference type="Proteomes" id="UP000239649">
    <property type="component" value="Unassembled WGS sequence"/>
</dbReference>
<dbReference type="AlphaFoldDB" id="A0A2P6V8J2"/>
<dbReference type="GO" id="GO:0009507">
    <property type="term" value="C:chloroplast"/>
    <property type="evidence" value="ECO:0007669"/>
    <property type="project" value="TreeGrafter"/>
</dbReference>
<dbReference type="Pfam" id="PF01789">
    <property type="entry name" value="PsbP"/>
    <property type="match status" value="1"/>
</dbReference>
<reference evidence="2 3" key="1">
    <citation type="journal article" date="2018" name="Plant J.">
        <title>Genome sequences of Chlorella sorokiniana UTEX 1602 and Micractinium conductrix SAG 241.80: implications to maltose excretion by a green alga.</title>
        <authorList>
            <person name="Arriola M.B."/>
            <person name="Velmurugan N."/>
            <person name="Zhang Y."/>
            <person name="Plunkett M.H."/>
            <person name="Hondzo H."/>
            <person name="Barney B.M."/>
        </authorList>
    </citation>
    <scope>NUCLEOTIDE SEQUENCE [LARGE SCALE GENOMIC DNA]</scope>
    <source>
        <strain evidence="2 3">SAG 241.80</strain>
    </source>
</reference>
<dbReference type="GO" id="GO:0015979">
    <property type="term" value="P:photosynthesis"/>
    <property type="evidence" value="ECO:0007669"/>
    <property type="project" value="InterPro"/>
</dbReference>
<dbReference type="GO" id="GO:0009654">
    <property type="term" value="C:photosystem II oxygen evolving complex"/>
    <property type="evidence" value="ECO:0007669"/>
    <property type="project" value="InterPro"/>
</dbReference>
<dbReference type="SUPFAM" id="SSF55724">
    <property type="entry name" value="Mog1p/PsbP-like"/>
    <property type="match status" value="1"/>
</dbReference>
<dbReference type="PANTHER" id="PTHR37764">
    <property type="entry name" value="KETOSE/ALDOSE ISOMERASE, PUTATIVE (MOG1/PSBP/DUF1795-LIKE PHOTOSYSTEM II REACTION CENTER PSBP FAMILY PROTEIN)-RELATED"/>
    <property type="match status" value="1"/>
</dbReference>
<dbReference type="EMBL" id="LHPF02000020">
    <property type="protein sequence ID" value="PSC70409.1"/>
    <property type="molecule type" value="Genomic_DNA"/>
</dbReference>
<organism evidence="2 3">
    <name type="scientific">Micractinium conductrix</name>
    <dbReference type="NCBI Taxonomy" id="554055"/>
    <lineage>
        <taxon>Eukaryota</taxon>
        <taxon>Viridiplantae</taxon>
        <taxon>Chlorophyta</taxon>
        <taxon>core chlorophytes</taxon>
        <taxon>Trebouxiophyceae</taxon>
        <taxon>Chlorellales</taxon>
        <taxon>Chlorellaceae</taxon>
        <taxon>Chlorella clade</taxon>
        <taxon>Micractinium</taxon>
    </lineage>
</organism>
<dbReference type="InterPro" id="IPR006311">
    <property type="entry name" value="TAT_signal"/>
</dbReference>
<evidence type="ECO:0000313" key="2">
    <source>
        <dbReference type="EMBL" id="PSC70409.1"/>
    </source>
</evidence>
<protein>
    <recommendedName>
        <fullName evidence="1">PsbP C-terminal domain-containing protein</fullName>
    </recommendedName>
</protein>
<dbReference type="PROSITE" id="PS51318">
    <property type="entry name" value="TAT"/>
    <property type="match status" value="1"/>
</dbReference>
<dbReference type="PANTHER" id="PTHR37764:SF1">
    <property type="entry name" value="KETOSE_ALDOSE ISOMERASE, PUTATIVE (MOG1_PSBP_DUF1795-LIKE PHOTOSYSTEM II REACTION CENTER PSBP FAMILY PROTEIN)-RELATED"/>
    <property type="match status" value="1"/>
</dbReference>